<reference evidence="2 3" key="1">
    <citation type="journal article" date="2016" name="Nat. Commun.">
        <title>Ectomycorrhizal ecology is imprinted in the genome of the dominant symbiotic fungus Cenococcum geophilum.</title>
        <authorList>
            <consortium name="DOE Joint Genome Institute"/>
            <person name="Peter M."/>
            <person name="Kohler A."/>
            <person name="Ohm R.A."/>
            <person name="Kuo A."/>
            <person name="Krutzmann J."/>
            <person name="Morin E."/>
            <person name="Arend M."/>
            <person name="Barry K.W."/>
            <person name="Binder M."/>
            <person name="Choi C."/>
            <person name="Clum A."/>
            <person name="Copeland A."/>
            <person name="Grisel N."/>
            <person name="Haridas S."/>
            <person name="Kipfer T."/>
            <person name="LaButti K."/>
            <person name="Lindquist E."/>
            <person name="Lipzen A."/>
            <person name="Maire R."/>
            <person name="Meier B."/>
            <person name="Mihaltcheva S."/>
            <person name="Molinier V."/>
            <person name="Murat C."/>
            <person name="Poggeler S."/>
            <person name="Quandt C.A."/>
            <person name="Sperisen C."/>
            <person name="Tritt A."/>
            <person name="Tisserant E."/>
            <person name="Crous P.W."/>
            <person name="Henrissat B."/>
            <person name="Nehls U."/>
            <person name="Egli S."/>
            <person name="Spatafora J.W."/>
            <person name="Grigoriev I.V."/>
            <person name="Martin F.M."/>
        </authorList>
    </citation>
    <scope>NUCLEOTIDE SEQUENCE [LARGE SCALE GENOMIC DNA]</scope>
    <source>
        <strain evidence="2 3">CBS 207.34</strain>
    </source>
</reference>
<feature type="region of interest" description="Disordered" evidence="1">
    <location>
        <begin position="132"/>
        <end position="152"/>
    </location>
</feature>
<proteinExistence type="predicted"/>
<feature type="compositionally biased region" description="Polar residues" evidence="1">
    <location>
        <begin position="396"/>
        <end position="412"/>
    </location>
</feature>
<feature type="compositionally biased region" description="Polar residues" evidence="1">
    <location>
        <begin position="610"/>
        <end position="622"/>
    </location>
</feature>
<feature type="region of interest" description="Disordered" evidence="1">
    <location>
        <begin position="1"/>
        <end position="35"/>
    </location>
</feature>
<dbReference type="OrthoDB" id="3786709at2759"/>
<feature type="region of interest" description="Disordered" evidence="1">
    <location>
        <begin position="610"/>
        <end position="647"/>
    </location>
</feature>
<evidence type="ECO:0000256" key="1">
    <source>
        <dbReference type="SAM" id="MobiDB-lite"/>
    </source>
</evidence>
<protein>
    <submittedName>
        <fullName evidence="2">Uncharacterized protein</fullName>
    </submittedName>
</protein>
<keyword evidence="3" id="KW-1185">Reference proteome</keyword>
<feature type="compositionally biased region" description="Low complexity" evidence="1">
    <location>
        <begin position="11"/>
        <end position="23"/>
    </location>
</feature>
<feature type="region of interest" description="Disordered" evidence="1">
    <location>
        <begin position="394"/>
        <end position="463"/>
    </location>
</feature>
<feature type="compositionally biased region" description="Basic and acidic residues" evidence="1">
    <location>
        <begin position="132"/>
        <end position="144"/>
    </location>
</feature>
<accession>A0A8E2FCE5</accession>
<gene>
    <name evidence="2" type="ORF">AOQ84DRAFT_221490</name>
</gene>
<dbReference type="EMBL" id="KV748576">
    <property type="protein sequence ID" value="OCL14439.1"/>
    <property type="molecule type" value="Genomic_DNA"/>
</dbReference>
<dbReference type="Proteomes" id="UP000250140">
    <property type="component" value="Unassembled WGS sequence"/>
</dbReference>
<name>A0A8E2FCE5_9PEZI</name>
<feature type="compositionally biased region" description="Basic residues" evidence="1">
    <location>
        <begin position="418"/>
        <end position="431"/>
    </location>
</feature>
<feature type="compositionally biased region" description="Polar residues" evidence="1">
    <location>
        <begin position="434"/>
        <end position="448"/>
    </location>
</feature>
<evidence type="ECO:0000313" key="2">
    <source>
        <dbReference type="EMBL" id="OCL14439.1"/>
    </source>
</evidence>
<evidence type="ECO:0000313" key="3">
    <source>
        <dbReference type="Proteomes" id="UP000250140"/>
    </source>
</evidence>
<dbReference type="AlphaFoldDB" id="A0A8E2FCE5"/>
<sequence length="647" mass="71712">MSPSPYHRYQTLRSTSTSSQQGTDFFDDSTPMTPTSLIPVTCDDQPAPDVNDMDGSFEGTAQDFDTSTAHFQTYSSRTSRIDPQLENQAVIDYPQNVPEAGLQEHVSSYHYQALNPEHIAISDMRDAAIRQEHQGERTESDHHLSVGSNRKNLTHLDAEPTCNCKSLGDPNIVSGNYVTPIAGRTVAVPKNPSKSPVLCRSVYSSYSAIFADGAAAKAHRKSARKGPRPKDSHFDTVKTTHRGYWVQKLHESMIDISNVQDGSGGDGYKRFVSSTKAFYENRDLEAAAHEVFDAVIDLYERGFTLPLRYDLTPKYGDDNLKTVTDRLQCICAALKDWKAICVDVMDGGWKVRKMVNHPPGYVKTKEGNKHSNGKRKETIQAGQEVLAATRTRALTVENQTKGSATNSFQELTSTEKKGKAKSKPTRSKKIPKTVLQSAATRTTQSPSINHAGFQVDPNQQRNQFPVDLSYGGLHTSGDTARHLHQPLPIPAPVIQQDYTQITYQDPTMSYDHFLGQQFEAPRLPISHQTYGTPTTLQTHLGYTHMGISLNSQRQYELPEEHMVHTENFSSRVPFSPALSTISDNIPPTIYPETSPVSLGQYHYGAHDSTISAITNNPGGFQSSKKRGRGKNDDIPQATGSAKRIRQM</sequence>
<organism evidence="2 3">
    <name type="scientific">Glonium stellatum</name>
    <dbReference type="NCBI Taxonomy" id="574774"/>
    <lineage>
        <taxon>Eukaryota</taxon>
        <taxon>Fungi</taxon>
        <taxon>Dikarya</taxon>
        <taxon>Ascomycota</taxon>
        <taxon>Pezizomycotina</taxon>
        <taxon>Dothideomycetes</taxon>
        <taxon>Pleosporomycetidae</taxon>
        <taxon>Gloniales</taxon>
        <taxon>Gloniaceae</taxon>
        <taxon>Glonium</taxon>
    </lineage>
</organism>